<protein>
    <submittedName>
        <fullName evidence="1">Uncharacterized protein</fullName>
    </submittedName>
</protein>
<name>S7JEJ1_VIBFL</name>
<comment type="caution">
    <text evidence="1">The sequence shown here is derived from an EMBL/GenBank/DDBJ whole genome shotgun (WGS) entry which is preliminary data.</text>
</comment>
<reference evidence="1 2" key="1">
    <citation type="journal article" date="2013" name="Gut Pathog.">
        <title>Evidence of a new metabolic capacity in an emerging diarrheal pathogen: lessons from the draft genomes of Vibrio fluvialis strains PG41 and I21563.</title>
        <authorList>
            <person name="Khatri I."/>
            <person name="Mahajan S."/>
            <person name="Dureja C."/>
            <person name="Subramanian S."/>
            <person name="Raychaudhuri S."/>
        </authorList>
    </citation>
    <scope>NUCLEOTIDE SEQUENCE [LARGE SCALE GENOMIC DNA]</scope>
    <source>
        <strain evidence="1 2">PG41</strain>
    </source>
</reference>
<gene>
    <name evidence="1" type="ORF">L910_1891</name>
</gene>
<dbReference type="Proteomes" id="UP000014854">
    <property type="component" value="Unassembled WGS sequence"/>
</dbReference>
<evidence type="ECO:0000313" key="1">
    <source>
        <dbReference type="EMBL" id="EPP20585.1"/>
    </source>
</evidence>
<sequence>MYKQILLVDLMSSMCARQQTLESITHMPSQRKLWLRIQYSVGISNNQSQASLQQIEVTLQQ</sequence>
<proteinExistence type="predicted"/>
<accession>S7JEJ1</accession>
<dbReference type="PATRIC" id="fig|1336752.4.peg.3740"/>
<dbReference type="AlphaFoldDB" id="S7JEJ1"/>
<dbReference type="EMBL" id="ASXS01000018">
    <property type="protein sequence ID" value="EPP20585.1"/>
    <property type="molecule type" value="Genomic_DNA"/>
</dbReference>
<organism evidence="1 2">
    <name type="scientific">Vibrio fluvialis PG41</name>
    <dbReference type="NCBI Taxonomy" id="1336752"/>
    <lineage>
        <taxon>Bacteria</taxon>
        <taxon>Pseudomonadati</taxon>
        <taxon>Pseudomonadota</taxon>
        <taxon>Gammaproteobacteria</taxon>
        <taxon>Vibrionales</taxon>
        <taxon>Vibrionaceae</taxon>
        <taxon>Vibrio</taxon>
    </lineage>
</organism>
<evidence type="ECO:0000313" key="2">
    <source>
        <dbReference type="Proteomes" id="UP000014854"/>
    </source>
</evidence>